<gene>
    <name evidence="9" type="ORF">DFR64_2389</name>
</gene>
<dbReference type="PIRSF" id="PIRSF500217">
    <property type="entry name" value="AlgI"/>
    <property type="match status" value="1"/>
</dbReference>
<dbReference type="InterPro" id="IPR004299">
    <property type="entry name" value="MBOAT_fam"/>
</dbReference>
<dbReference type="PANTHER" id="PTHR13285:SF18">
    <property type="entry name" value="PROTEIN-CYSTEINE N-PALMITOYLTRANSFERASE RASP"/>
    <property type="match status" value="1"/>
</dbReference>
<evidence type="ECO:0000256" key="7">
    <source>
        <dbReference type="PIRNR" id="PIRNR016636"/>
    </source>
</evidence>
<feature type="transmembrane region" description="Helical" evidence="8">
    <location>
        <begin position="406"/>
        <end position="424"/>
    </location>
</feature>
<feature type="transmembrane region" description="Helical" evidence="8">
    <location>
        <begin position="222"/>
        <end position="240"/>
    </location>
</feature>
<dbReference type="Proteomes" id="UP000256388">
    <property type="component" value="Unassembled WGS sequence"/>
</dbReference>
<evidence type="ECO:0000256" key="4">
    <source>
        <dbReference type="ARBA" id="ARBA00022692"/>
    </source>
</evidence>
<keyword evidence="3 7" id="KW-1003">Cell membrane</keyword>
<dbReference type="InterPro" id="IPR051085">
    <property type="entry name" value="MB_O-acyltransferase"/>
</dbReference>
<keyword evidence="10" id="KW-1185">Reference proteome</keyword>
<dbReference type="GO" id="GO:0042121">
    <property type="term" value="P:alginic acid biosynthetic process"/>
    <property type="evidence" value="ECO:0007669"/>
    <property type="project" value="InterPro"/>
</dbReference>
<evidence type="ECO:0000256" key="2">
    <source>
        <dbReference type="ARBA" id="ARBA00010323"/>
    </source>
</evidence>
<dbReference type="InterPro" id="IPR024194">
    <property type="entry name" value="Ac/AlaTfrase_AlgI/DltB"/>
</dbReference>
<evidence type="ECO:0000256" key="1">
    <source>
        <dbReference type="ARBA" id="ARBA00004651"/>
    </source>
</evidence>
<feature type="transmembrane region" description="Helical" evidence="8">
    <location>
        <begin position="6"/>
        <end position="22"/>
    </location>
</feature>
<feature type="transmembrane region" description="Helical" evidence="8">
    <location>
        <begin position="310"/>
        <end position="326"/>
    </location>
</feature>
<dbReference type="Pfam" id="PF03062">
    <property type="entry name" value="MBOAT"/>
    <property type="match status" value="1"/>
</dbReference>
<comment type="caution">
    <text evidence="9">The sequence shown here is derived from an EMBL/GenBank/DDBJ whole genome shotgun (WGS) entry which is preliminary data.</text>
</comment>
<organism evidence="9 10">
    <name type="scientific">Pelolinea submarina</name>
    <dbReference type="NCBI Taxonomy" id="913107"/>
    <lineage>
        <taxon>Bacteria</taxon>
        <taxon>Bacillati</taxon>
        <taxon>Chloroflexota</taxon>
        <taxon>Anaerolineae</taxon>
        <taxon>Anaerolineales</taxon>
        <taxon>Anaerolineaceae</taxon>
        <taxon>Pelolinea</taxon>
    </lineage>
</organism>
<dbReference type="PANTHER" id="PTHR13285">
    <property type="entry name" value="ACYLTRANSFERASE"/>
    <property type="match status" value="1"/>
</dbReference>
<evidence type="ECO:0000256" key="8">
    <source>
        <dbReference type="SAM" id="Phobius"/>
    </source>
</evidence>
<accession>A0A347ZW08</accession>
<keyword evidence="5 8" id="KW-1133">Transmembrane helix</keyword>
<dbReference type="AlphaFoldDB" id="A0A347ZW08"/>
<keyword evidence="6 7" id="KW-0472">Membrane</keyword>
<keyword evidence="7 9" id="KW-0808">Transferase</keyword>
<keyword evidence="4 8" id="KW-0812">Transmembrane</keyword>
<dbReference type="InterPro" id="IPR028362">
    <property type="entry name" value="AlgI"/>
</dbReference>
<reference evidence="9 10" key="1">
    <citation type="submission" date="2018-08" db="EMBL/GenBank/DDBJ databases">
        <title>Genomic Encyclopedia of Type Strains, Phase IV (KMG-IV): sequencing the most valuable type-strain genomes for metagenomic binning, comparative biology and taxonomic classification.</title>
        <authorList>
            <person name="Goeker M."/>
        </authorList>
    </citation>
    <scope>NUCLEOTIDE SEQUENCE [LARGE SCALE GENOMIC DNA]</scope>
    <source>
        <strain evidence="9 10">DSM 23923</strain>
    </source>
</reference>
<feature type="transmembrane region" description="Helical" evidence="8">
    <location>
        <begin position="436"/>
        <end position="461"/>
    </location>
</feature>
<comment type="similarity">
    <text evidence="2 7">Belongs to the membrane-bound acyltransferase family.</text>
</comment>
<feature type="transmembrane region" description="Helical" evidence="8">
    <location>
        <begin position="78"/>
        <end position="97"/>
    </location>
</feature>
<feature type="transmembrane region" description="Helical" evidence="8">
    <location>
        <begin position="117"/>
        <end position="135"/>
    </location>
</feature>
<dbReference type="GO" id="GO:0016746">
    <property type="term" value="F:acyltransferase activity"/>
    <property type="evidence" value="ECO:0007669"/>
    <property type="project" value="UniProtKB-KW"/>
</dbReference>
<comment type="subcellular location">
    <subcellularLocation>
        <location evidence="1">Cell membrane</location>
        <topology evidence="1">Multi-pass membrane protein</topology>
    </subcellularLocation>
</comment>
<keyword evidence="7" id="KW-0012">Acyltransferase</keyword>
<evidence type="ECO:0000313" key="10">
    <source>
        <dbReference type="Proteomes" id="UP000256388"/>
    </source>
</evidence>
<dbReference type="RefSeq" id="WP_116225660.1">
    <property type="nucleotide sequence ID" value="NZ_AP018437.1"/>
</dbReference>
<proteinExistence type="inferred from homology"/>
<dbReference type="PIRSF" id="PIRSF016636">
    <property type="entry name" value="AlgI_DltB"/>
    <property type="match status" value="1"/>
</dbReference>
<protein>
    <submittedName>
        <fullName evidence="9">Alginate O-acetyltransferase complex protein AlgI</fullName>
    </submittedName>
</protein>
<name>A0A347ZW08_9CHLR</name>
<evidence type="ECO:0000256" key="3">
    <source>
        <dbReference type="ARBA" id="ARBA00022475"/>
    </source>
</evidence>
<feature type="transmembrane region" description="Helical" evidence="8">
    <location>
        <begin position="332"/>
        <end position="350"/>
    </location>
</feature>
<dbReference type="EMBL" id="QUMS01000003">
    <property type="protein sequence ID" value="REG07185.1"/>
    <property type="molecule type" value="Genomic_DNA"/>
</dbReference>
<evidence type="ECO:0000256" key="5">
    <source>
        <dbReference type="ARBA" id="ARBA00022989"/>
    </source>
</evidence>
<dbReference type="OrthoDB" id="139172at2"/>
<evidence type="ECO:0000313" key="9">
    <source>
        <dbReference type="EMBL" id="REG07185.1"/>
    </source>
</evidence>
<evidence type="ECO:0000256" key="6">
    <source>
        <dbReference type="ARBA" id="ARBA00023136"/>
    </source>
</evidence>
<dbReference type="GO" id="GO:0005886">
    <property type="term" value="C:plasma membrane"/>
    <property type="evidence" value="ECO:0007669"/>
    <property type="project" value="UniProtKB-SubCell"/>
</dbReference>
<sequence>MLFPSLVFLFIFFPIVLILYNLNRSAAYRNVILLLASLVFYTWGEPVYVFLLLLLILYNWAAGRWIDKKNAAGGDAGLLTGISIAVNLLPLVLLKAATTAQFNLPLLNALRTQFPNLRFPLGISFFTFSAISYLVDVNRGEIEAETNLLRLANYMAFFPKLLQGPITRFKDMQTDLASPRTNLDDIADGLRRFIIGLTKKVLIADNLAVVADKVFGLQGSDMAAGLAWYGLLAFAVQIYMDFSGYTDMAIGLARMLGFKLPENFNFPYLSRSIADFWRRWHMSLMNFFRTYIFMPLEIARRKLKHFRQQSNLLIVFLVTGFWHGITPNFILWGLYFGLISVLESSFLGRWLKKLPVFLQRVYALLLILIGWVFFKIEDVANWGPFFKALVGAGQPSGLNTARTLNILMYFPLLLLGIIASTPLFKEIYDRMRKNKVTSLVLDALLVGVFLLCTAVTVSGSYQAFLYSEF</sequence>